<dbReference type="Proteomes" id="UP000028545">
    <property type="component" value="Unassembled WGS sequence"/>
</dbReference>
<evidence type="ECO:0000256" key="2">
    <source>
        <dbReference type="ARBA" id="ARBA00022448"/>
    </source>
</evidence>
<sequence length="490" mass="54481">MADGVKTHLGDDQPCDVKSLDEGAVLYRDLTPEEDRRILHKIDRWLLPVMATAYMFQFLDKSCLSYAAILGIKSDLRLSGNDYSWSSAIYYFGYLVATYPVAGVLLVRFPIAKILTISLVIWGGILMLTAVCFNGGGLLANRFFLGMAEASMAPGLSIMISMWYKRSEQPLRQGAWFLGNTCGGLFGGLVSYGLGHITSIPPWKAIFLVFGGITTAFSVVTFFLMPDTPHNARFLTTQERDKAIARVEKNMTGIKNNKWKKEQAIEAICDPNAWFVVLIYFASNLPNNGLITFSTIIINGLGFSTLKTLLVNMIAYAFQLLFVLITTIGSSHLPNSRLYFMMFNLIVSIVGAAVIREVDSSHKWGRAIGNALTVSFTANFPMTMAMTSSNFGGFTKKTTVSAMVFLAYCAANIIGPHLFFDREAPSYPSGFLAIMVCFSAAVVLCILQRIYLVRENKKRDRSCEALDIPPETLNLMDKTDREIPQFRYVY</sequence>
<dbReference type="VEuPathDB" id="FungiDB:SAPIO_CDS1806"/>
<comment type="caution">
    <text evidence="8">The sequence shown here is derived from an EMBL/GenBank/DDBJ whole genome shotgun (WGS) entry which is preliminary data.</text>
</comment>
<keyword evidence="9" id="KW-1185">Reference proteome</keyword>
<protein>
    <recommendedName>
        <fullName evidence="10">Major facilitator superfamily (MFS) profile domain-containing protein</fullName>
    </recommendedName>
</protein>
<feature type="transmembrane region" description="Helical" evidence="7">
    <location>
        <begin position="367"/>
        <end position="387"/>
    </location>
</feature>
<dbReference type="InterPro" id="IPR036259">
    <property type="entry name" value="MFS_trans_sf"/>
</dbReference>
<evidence type="ECO:0008006" key="10">
    <source>
        <dbReference type="Google" id="ProtNLM"/>
    </source>
</evidence>
<dbReference type="Pfam" id="PF07690">
    <property type="entry name" value="MFS_1"/>
    <property type="match status" value="1"/>
</dbReference>
<evidence type="ECO:0000256" key="4">
    <source>
        <dbReference type="ARBA" id="ARBA00022989"/>
    </source>
</evidence>
<dbReference type="OrthoDB" id="6730379at2759"/>
<dbReference type="SUPFAM" id="SSF103473">
    <property type="entry name" value="MFS general substrate transporter"/>
    <property type="match status" value="1"/>
</dbReference>
<dbReference type="Gene3D" id="1.20.1250.20">
    <property type="entry name" value="MFS general substrate transporter like domains"/>
    <property type="match status" value="2"/>
</dbReference>
<feature type="transmembrane region" description="Helical" evidence="7">
    <location>
        <begin position="431"/>
        <end position="452"/>
    </location>
</feature>
<feature type="transmembrane region" description="Helical" evidence="7">
    <location>
        <begin position="176"/>
        <end position="194"/>
    </location>
</feature>
<evidence type="ECO:0000256" key="6">
    <source>
        <dbReference type="ARBA" id="ARBA00037968"/>
    </source>
</evidence>
<dbReference type="RefSeq" id="XP_016645287.1">
    <property type="nucleotide sequence ID" value="XM_016784990.1"/>
</dbReference>
<feature type="transmembrane region" description="Helical" evidence="7">
    <location>
        <begin position="89"/>
        <end position="107"/>
    </location>
</feature>
<reference evidence="8 9" key="1">
    <citation type="journal article" date="2014" name="Genome Announc.">
        <title>Draft genome sequence of the pathogenic fungus Scedosporium apiospermum.</title>
        <authorList>
            <person name="Vandeputte P."/>
            <person name="Ghamrawi S."/>
            <person name="Rechenmann M."/>
            <person name="Iltis A."/>
            <person name="Giraud S."/>
            <person name="Fleury M."/>
            <person name="Thornton C."/>
            <person name="Delhaes L."/>
            <person name="Meyer W."/>
            <person name="Papon N."/>
            <person name="Bouchara J.P."/>
        </authorList>
    </citation>
    <scope>NUCLEOTIDE SEQUENCE [LARGE SCALE GENOMIC DNA]</scope>
    <source>
        <strain evidence="8 9">IHEM 14462</strain>
    </source>
</reference>
<comment type="subcellular location">
    <subcellularLocation>
        <location evidence="1">Membrane</location>
        <topology evidence="1">Multi-pass membrane protein</topology>
    </subcellularLocation>
</comment>
<dbReference type="GO" id="GO:0022857">
    <property type="term" value="F:transmembrane transporter activity"/>
    <property type="evidence" value="ECO:0007669"/>
    <property type="project" value="InterPro"/>
</dbReference>
<gene>
    <name evidence="8" type="ORF">SAPIO_CDS1806</name>
</gene>
<organism evidence="8 9">
    <name type="scientific">Pseudallescheria apiosperma</name>
    <name type="common">Scedosporium apiospermum</name>
    <dbReference type="NCBI Taxonomy" id="563466"/>
    <lineage>
        <taxon>Eukaryota</taxon>
        <taxon>Fungi</taxon>
        <taxon>Dikarya</taxon>
        <taxon>Ascomycota</taxon>
        <taxon>Pezizomycotina</taxon>
        <taxon>Sordariomycetes</taxon>
        <taxon>Hypocreomycetidae</taxon>
        <taxon>Microascales</taxon>
        <taxon>Microascaceae</taxon>
        <taxon>Scedosporium</taxon>
    </lineage>
</organism>
<evidence type="ECO:0000313" key="9">
    <source>
        <dbReference type="Proteomes" id="UP000028545"/>
    </source>
</evidence>
<feature type="transmembrane region" description="Helical" evidence="7">
    <location>
        <begin position="309"/>
        <end position="326"/>
    </location>
</feature>
<evidence type="ECO:0000256" key="1">
    <source>
        <dbReference type="ARBA" id="ARBA00004141"/>
    </source>
</evidence>
<feature type="transmembrane region" description="Helical" evidence="7">
    <location>
        <begin position="206"/>
        <end position="225"/>
    </location>
</feature>
<evidence type="ECO:0000256" key="5">
    <source>
        <dbReference type="ARBA" id="ARBA00023136"/>
    </source>
</evidence>
<name>A0A084GDS6_PSEDA</name>
<accession>A0A084GDS6</accession>
<dbReference type="KEGG" id="sapo:SAPIO_CDS1806"/>
<evidence type="ECO:0000313" key="8">
    <source>
        <dbReference type="EMBL" id="KEZ45488.1"/>
    </source>
</evidence>
<dbReference type="EMBL" id="JOWA01000077">
    <property type="protein sequence ID" value="KEZ45488.1"/>
    <property type="molecule type" value="Genomic_DNA"/>
</dbReference>
<dbReference type="PANTHER" id="PTHR43791:SF103">
    <property type="entry name" value="MAJOR FACILITATOR SUPERFAMILY (MFS) PROFILE DOMAIN-CONTAINING PROTEIN-RELATED"/>
    <property type="match status" value="1"/>
</dbReference>
<dbReference type="AlphaFoldDB" id="A0A084GDS6"/>
<dbReference type="FunFam" id="1.20.1250.20:FF:000064">
    <property type="entry name" value="MFS allantoate transporter"/>
    <property type="match status" value="1"/>
</dbReference>
<feature type="transmembrane region" description="Helical" evidence="7">
    <location>
        <begin position="143"/>
        <end position="164"/>
    </location>
</feature>
<keyword evidence="2" id="KW-0813">Transport</keyword>
<dbReference type="OMA" id="NTRTYWM"/>
<evidence type="ECO:0000256" key="3">
    <source>
        <dbReference type="ARBA" id="ARBA00022692"/>
    </source>
</evidence>
<feature type="transmembrane region" description="Helical" evidence="7">
    <location>
        <begin position="399"/>
        <end position="419"/>
    </location>
</feature>
<keyword evidence="4 7" id="KW-1133">Transmembrane helix</keyword>
<dbReference type="InterPro" id="IPR011701">
    <property type="entry name" value="MFS"/>
</dbReference>
<dbReference type="GO" id="GO:0016020">
    <property type="term" value="C:membrane"/>
    <property type="evidence" value="ECO:0007669"/>
    <property type="project" value="UniProtKB-SubCell"/>
</dbReference>
<comment type="similarity">
    <text evidence="6">Belongs to the major facilitator superfamily. Allantoate permease family.</text>
</comment>
<feature type="transmembrane region" description="Helical" evidence="7">
    <location>
        <begin position="338"/>
        <end position="355"/>
    </location>
</feature>
<keyword evidence="3 7" id="KW-0812">Transmembrane</keyword>
<dbReference type="PANTHER" id="PTHR43791">
    <property type="entry name" value="PERMEASE-RELATED"/>
    <property type="match status" value="1"/>
</dbReference>
<feature type="transmembrane region" description="Helical" evidence="7">
    <location>
        <begin position="114"/>
        <end position="137"/>
    </location>
</feature>
<proteinExistence type="inferred from homology"/>
<dbReference type="GeneID" id="27720878"/>
<dbReference type="HOGENOM" id="CLU_001265_0_5_1"/>
<evidence type="ECO:0000256" key="7">
    <source>
        <dbReference type="SAM" id="Phobius"/>
    </source>
</evidence>
<keyword evidence="5 7" id="KW-0472">Membrane</keyword>